<organism evidence="2 3">
    <name type="scientific">Actinomyces bouchesdurhonensis</name>
    <dbReference type="NCBI Taxonomy" id="1852361"/>
    <lineage>
        <taxon>Bacteria</taxon>
        <taxon>Bacillati</taxon>
        <taxon>Actinomycetota</taxon>
        <taxon>Actinomycetes</taxon>
        <taxon>Actinomycetales</taxon>
        <taxon>Actinomycetaceae</taxon>
        <taxon>Actinomyces</taxon>
    </lineage>
</organism>
<evidence type="ECO:0000313" key="2">
    <source>
        <dbReference type="EMBL" id="MBF0966404.1"/>
    </source>
</evidence>
<feature type="region of interest" description="Disordered" evidence="1">
    <location>
        <begin position="1"/>
        <end position="23"/>
    </location>
</feature>
<name>A0A929RQI5_9ACTO</name>
<evidence type="ECO:0000313" key="3">
    <source>
        <dbReference type="Proteomes" id="UP000759246"/>
    </source>
</evidence>
<dbReference type="AlphaFoldDB" id="A0A929RQI5"/>
<evidence type="ECO:0000256" key="1">
    <source>
        <dbReference type="SAM" id="MobiDB-lite"/>
    </source>
</evidence>
<reference evidence="2" key="1">
    <citation type="submission" date="2020-04" db="EMBL/GenBank/DDBJ databases">
        <title>Deep metagenomics examines the oral microbiome during advanced dental caries in children, revealing novel taxa and co-occurrences with host molecules.</title>
        <authorList>
            <person name="Baker J.L."/>
            <person name="Morton J.T."/>
            <person name="Dinis M."/>
            <person name="Alvarez R."/>
            <person name="Tran N.C."/>
            <person name="Knight R."/>
            <person name="Edlund A."/>
        </authorList>
    </citation>
    <scope>NUCLEOTIDE SEQUENCE</scope>
    <source>
        <strain evidence="2">JCVI_30_bin.13</strain>
    </source>
</reference>
<dbReference type="InterPro" id="IPR036894">
    <property type="entry name" value="YbaB-like_sf"/>
</dbReference>
<sequence>MVTCRPDAASQSDPDGDGTPDLSAFDEAAANVRRSALKAQRLAEKAATFLELRETVRGQGEDASGRVNVTVDASGCPLRVLIDGDEAVGRLVIDAWKAAQSSAGAQVADAAVDAYGESDPGAQALVARYGSAREQDAGERESRPIDRFGILRNPAIRREWH</sequence>
<dbReference type="EMBL" id="JABZGF010000104">
    <property type="protein sequence ID" value="MBF0966404.1"/>
    <property type="molecule type" value="Genomic_DNA"/>
</dbReference>
<gene>
    <name evidence="2" type="ORF">HXK09_04460</name>
</gene>
<protein>
    <submittedName>
        <fullName evidence="2">YbaB/EbfC family nucleoid-associated protein</fullName>
    </submittedName>
</protein>
<proteinExistence type="predicted"/>
<comment type="caution">
    <text evidence="2">The sequence shown here is derived from an EMBL/GenBank/DDBJ whole genome shotgun (WGS) entry which is preliminary data.</text>
</comment>
<dbReference type="Gene3D" id="3.30.1310.10">
    <property type="entry name" value="Nucleoid-associated protein YbaB-like domain"/>
    <property type="match status" value="1"/>
</dbReference>
<dbReference type="Proteomes" id="UP000759246">
    <property type="component" value="Unassembled WGS sequence"/>
</dbReference>
<accession>A0A929RQI5</accession>